<organism evidence="1 2">
    <name type="scientific">Halorubrum laminariae</name>
    <dbReference type="NCBI Taxonomy" id="1433523"/>
    <lineage>
        <taxon>Archaea</taxon>
        <taxon>Methanobacteriati</taxon>
        <taxon>Methanobacteriota</taxon>
        <taxon>Stenosarchaea group</taxon>
        <taxon>Halobacteria</taxon>
        <taxon>Halobacteriales</taxon>
        <taxon>Haloferacaceae</taxon>
        <taxon>Halorubrum</taxon>
    </lineage>
</organism>
<dbReference type="EMBL" id="JBHUDB010000011">
    <property type="protein sequence ID" value="MFD1571736.1"/>
    <property type="molecule type" value="Genomic_DNA"/>
</dbReference>
<dbReference type="Proteomes" id="UP001597185">
    <property type="component" value="Unassembled WGS sequence"/>
</dbReference>
<evidence type="ECO:0000313" key="1">
    <source>
        <dbReference type="EMBL" id="MFD1571736.1"/>
    </source>
</evidence>
<name>A0ABD6C4L4_9EURY</name>
<dbReference type="RefSeq" id="WP_256417965.1">
    <property type="nucleotide sequence ID" value="NZ_JANHDL010000003.1"/>
</dbReference>
<protein>
    <submittedName>
        <fullName evidence="1">Uncharacterized protein</fullName>
    </submittedName>
</protein>
<proteinExistence type="predicted"/>
<comment type="caution">
    <text evidence="1">The sequence shown here is derived from an EMBL/GenBank/DDBJ whole genome shotgun (WGS) entry which is preliminary data.</text>
</comment>
<gene>
    <name evidence="1" type="ORF">ACFR9T_14275</name>
</gene>
<dbReference type="AlphaFoldDB" id="A0ABD6C4L4"/>
<reference evidence="1 2" key="1">
    <citation type="journal article" date="2019" name="Int. J. Syst. Evol. Microbiol.">
        <title>The Global Catalogue of Microorganisms (GCM) 10K type strain sequencing project: providing services to taxonomists for standard genome sequencing and annotation.</title>
        <authorList>
            <consortium name="The Broad Institute Genomics Platform"/>
            <consortium name="The Broad Institute Genome Sequencing Center for Infectious Disease"/>
            <person name="Wu L."/>
            <person name="Ma J."/>
        </authorList>
    </citation>
    <scope>NUCLEOTIDE SEQUENCE [LARGE SCALE GENOMIC DNA]</scope>
    <source>
        <strain evidence="1 2">CGMCC 1.12689</strain>
    </source>
</reference>
<accession>A0ABD6C4L4</accession>
<keyword evidence="2" id="KW-1185">Reference proteome</keyword>
<evidence type="ECO:0000313" key="2">
    <source>
        <dbReference type="Proteomes" id="UP001597185"/>
    </source>
</evidence>
<sequence>MHTTGSGGVDQDSVRNLRIGVSDGRTETIGRVIHRISGSNDT</sequence>